<dbReference type="KEGG" id="hhd:HBHAL_4226"/>
<organism evidence="2 3">
    <name type="scientific">Halobacillus halophilus (strain ATCC 35676 / DSM 2266 / JCM 20832 / KCTC 3685 / LMG 17431 / NBRC 102448 / NCIMB 2269)</name>
    <name type="common">Sporosarcina halophila</name>
    <dbReference type="NCBI Taxonomy" id="866895"/>
    <lineage>
        <taxon>Bacteria</taxon>
        <taxon>Bacillati</taxon>
        <taxon>Bacillota</taxon>
        <taxon>Bacilli</taxon>
        <taxon>Bacillales</taxon>
        <taxon>Bacillaceae</taxon>
        <taxon>Halobacillus</taxon>
    </lineage>
</organism>
<accession>I0JQZ8</accession>
<evidence type="ECO:0000259" key="1">
    <source>
        <dbReference type="PROSITE" id="PS50943"/>
    </source>
</evidence>
<gene>
    <name evidence="2" type="ordered locus">HBHAL_4226</name>
</gene>
<dbReference type="InterPro" id="IPR010982">
    <property type="entry name" value="Lambda_DNA-bd_dom_sf"/>
</dbReference>
<sequence length="87" mass="10146">MVTQRPCKGFGAEIRLLREEKKMKEEEFACLLNTDTKAITRLEKEELYPSSNLIKRIADSLRIDEAKVLQRVWCDLPEECSKSRMNA</sequence>
<dbReference type="InterPro" id="IPR001387">
    <property type="entry name" value="Cro/C1-type_HTH"/>
</dbReference>
<dbReference type="PROSITE" id="PS50943">
    <property type="entry name" value="HTH_CROC1"/>
    <property type="match status" value="1"/>
</dbReference>
<dbReference type="HOGENOM" id="CLU_2551260_0_0_9"/>
<keyword evidence="3" id="KW-1185">Reference proteome</keyword>
<dbReference type="Gene3D" id="1.10.260.40">
    <property type="entry name" value="lambda repressor-like DNA-binding domains"/>
    <property type="match status" value="1"/>
</dbReference>
<dbReference type="PATRIC" id="fig|866895.3.peg.3258"/>
<dbReference type="RefSeq" id="WP_014644456.1">
    <property type="nucleotide sequence ID" value="NC_017668.1"/>
</dbReference>
<reference evidence="2 3" key="1">
    <citation type="journal article" date="2013" name="Environ. Microbiol.">
        <title>Chloride and organic osmolytes: a hybrid strategy to cope with elevated salinities by the moderately halophilic, chloride-dependent bacterium Halobacillus halophilus.</title>
        <authorList>
            <person name="Saum S.H."/>
            <person name="Pfeiffer F."/>
            <person name="Palm P."/>
            <person name="Rampp M."/>
            <person name="Schuster S.C."/>
            <person name="Muller V."/>
            <person name="Oesterhelt D."/>
        </authorList>
    </citation>
    <scope>NUCLEOTIDE SEQUENCE [LARGE SCALE GENOMIC DNA]</scope>
    <source>
        <strain evidence="3">ATCC 35676 / DSM 2266 / JCM 20832 / KCTC 3685 / LMG 17431 / NBRC 102448 / NCIMB 2269</strain>
    </source>
</reference>
<dbReference type="Proteomes" id="UP000007397">
    <property type="component" value="Chromosome"/>
</dbReference>
<evidence type="ECO:0000313" key="3">
    <source>
        <dbReference type="Proteomes" id="UP000007397"/>
    </source>
</evidence>
<proteinExistence type="predicted"/>
<dbReference type="SUPFAM" id="SSF47413">
    <property type="entry name" value="lambda repressor-like DNA-binding domains"/>
    <property type="match status" value="1"/>
</dbReference>
<dbReference type="EMBL" id="HE717023">
    <property type="protein sequence ID" value="CCG46568.1"/>
    <property type="molecule type" value="Genomic_DNA"/>
</dbReference>
<dbReference type="Pfam" id="PF01381">
    <property type="entry name" value="HTH_3"/>
    <property type="match status" value="1"/>
</dbReference>
<protein>
    <recommendedName>
        <fullName evidence="1">HTH cro/C1-type domain-containing protein</fullName>
    </recommendedName>
</protein>
<dbReference type="eggNOG" id="COG1396">
    <property type="taxonomic scope" value="Bacteria"/>
</dbReference>
<dbReference type="GO" id="GO:0003677">
    <property type="term" value="F:DNA binding"/>
    <property type="evidence" value="ECO:0007669"/>
    <property type="project" value="InterPro"/>
</dbReference>
<dbReference type="AlphaFoldDB" id="I0JQZ8"/>
<dbReference type="SMART" id="SM00530">
    <property type="entry name" value="HTH_XRE"/>
    <property type="match status" value="1"/>
</dbReference>
<feature type="domain" description="HTH cro/C1-type" evidence="1">
    <location>
        <begin position="14"/>
        <end position="68"/>
    </location>
</feature>
<evidence type="ECO:0000313" key="2">
    <source>
        <dbReference type="EMBL" id="CCG46568.1"/>
    </source>
</evidence>
<name>I0JQZ8_HALH3</name>
<dbReference type="STRING" id="866895.HBHAL_4226"/>